<keyword evidence="4" id="KW-1185">Reference proteome</keyword>
<feature type="domain" description="Thioesterase" evidence="2">
    <location>
        <begin position="7"/>
        <end position="231"/>
    </location>
</feature>
<dbReference type="InterPro" id="IPR012223">
    <property type="entry name" value="TEII"/>
</dbReference>
<comment type="similarity">
    <text evidence="1">Belongs to the thioesterase family.</text>
</comment>
<reference evidence="3" key="1">
    <citation type="submission" date="2023-07" db="EMBL/GenBank/DDBJ databases">
        <title>Fictibacillus sp. isolated from freshwater pond.</title>
        <authorList>
            <person name="Kirdat K."/>
            <person name="Bhat A."/>
            <person name="Mourya A."/>
            <person name="Yadav A."/>
        </authorList>
    </citation>
    <scope>NUCLEOTIDE SEQUENCE</scope>
    <source>
        <strain evidence="3">NE201</strain>
    </source>
</reference>
<dbReference type="Proteomes" id="UP001172721">
    <property type="component" value="Unassembled WGS sequence"/>
</dbReference>
<dbReference type="Gene3D" id="3.40.50.1820">
    <property type="entry name" value="alpha/beta hydrolase"/>
    <property type="match status" value="1"/>
</dbReference>
<dbReference type="InterPro" id="IPR001031">
    <property type="entry name" value="Thioesterase"/>
</dbReference>
<dbReference type="Pfam" id="PF00975">
    <property type="entry name" value="Thioesterase"/>
    <property type="match status" value="1"/>
</dbReference>
<keyword evidence="3" id="KW-0378">Hydrolase</keyword>
<dbReference type="PANTHER" id="PTHR11487:SF0">
    <property type="entry name" value="S-ACYL FATTY ACID SYNTHASE THIOESTERASE, MEDIUM CHAIN"/>
    <property type="match status" value="1"/>
</dbReference>
<organism evidence="3 4">
    <name type="scientific">Fictibacillus fluitans</name>
    <dbReference type="NCBI Taxonomy" id="3058422"/>
    <lineage>
        <taxon>Bacteria</taxon>
        <taxon>Bacillati</taxon>
        <taxon>Bacillota</taxon>
        <taxon>Bacilli</taxon>
        <taxon>Bacillales</taxon>
        <taxon>Fictibacillaceae</taxon>
        <taxon>Fictibacillus</taxon>
    </lineage>
</organism>
<dbReference type="GO" id="GO:0016787">
    <property type="term" value="F:hydrolase activity"/>
    <property type="evidence" value="ECO:0007669"/>
    <property type="project" value="UniProtKB-KW"/>
</dbReference>
<dbReference type="SUPFAM" id="SSF53474">
    <property type="entry name" value="alpha/beta-Hydrolases"/>
    <property type="match status" value="1"/>
</dbReference>
<dbReference type="InterPro" id="IPR029058">
    <property type="entry name" value="AB_hydrolase_fold"/>
</dbReference>
<comment type="caution">
    <text evidence="3">The sequence shown here is derived from an EMBL/GenBank/DDBJ whole genome shotgun (WGS) entry which is preliminary data.</text>
</comment>
<dbReference type="RefSeq" id="WP_301165142.1">
    <property type="nucleotide sequence ID" value="NZ_JAUHTR010000002.1"/>
</dbReference>
<evidence type="ECO:0000259" key="2">
    <source>
        <dbReference type="Pfam" id="PF00975"/>
    </source>
</evidence>
<name>A0ABT8HUC7_9BACL</name>
<evidence type="ECO:0000313" key="4">
    <source>
        <dbReference type="Proteomes" id="UP001172721"/>
    </source>
</evidence>
<accession>A0ABT8HUC7</accession>
<dbReference type="EMBL" id="JAUHTR010000002">
    <property type="protein sequence ID" value="MDN4524090.1"/>
    <property type="molecule type" value="Genomic_DNA"/>
</dbReference>
<gene>
    <name evidence="3" type="ORF">QYB97_06370</name>
</gene>
<evidence type="ECO:0000256" key="1">
    <source>
        <dbReference type="ARBA" id="ARBA00007169"/>
    </source>
</evidence>
<dbReference type="PANTHER" id="PTHR11487">
    <property type="entry name" value="THIOESTERASE"/>
    <property type="match status" value="1"/>
</dbReference>
<proteinExistence type="inferred from homology"/>
<sequence length="243" mass="27464">MSLIKTQLFCIPYAGASATMYMPWTNLVEDHIHIRPVELAGRGSRFDEPPSLNFSDALDDVLQQIIPLADKGPYAIFGHSMGAVLAFEVYYQLLNKKYPKPSHLFLSGRPAPREKSKKNGLHQMIRDKLNKFFILKGGIPKELAKHPDLAKSFRKVLQSDLGWMASYHFQPKPVKVDCPVTIFCGLGDRIRREDAAAWNNYVSSPCTITWIEGDHFFLNSYTQELVSSINQAIPKHSSNKENA</sequence>
<evidence type="ECO:0000313" key="3">
    <source>
        <dbReference type="EMBL" id="MDN4524090.1"/>
    </source>
</evidence>
<protein>
    <submittedName>
        <fullName evidence="3">Alpha/beta fold hydrolase</fullName>
    </submittedName>
</protein>